<dbReference type="OrthoDB" id="300641at2759"/>
<dbReference type="KEGG" id="eiv:EIN_093170"/>
<evidence type="ECO:0008006" key="3">
    <source>
        <dbReference type="Google" id="ProtNLM"/>
    </source>
</evidence>
<gene>
    <name evidence="1" type="ORF">EIN_093170</name>
</gene>
<dbReference type="EMBL" id="KB206860">
    <property type="protein sequence ID" value="ELP87180.1"/>
    <property type="molecule type" value="Genomic_DNA"/>
</dbReference>
<dbReference type="OMA" id="CILCEND"/>
<proteinExistence type="predicted"/>
<evidence type="ECO:0000313" key="1">
    <source>
        <dbReference type="EMBL" id="ELP87180.1"/>
    </source>
</evidence>
<feature type="non-terminal residue" evidence="1">
    <location>
        <position position="1"/>
    </location>
</feature>
<keyword evidence="2" id="KW-1185">Reference proteome</keyword>
<dbReference type="SUPFAM" id="SSF57184">
    <property type="entry name" value="Growth factor receptor domain"/>
    <property type="match status" value="1"/>
</dbReference>
<name>A0A0A1TZV3_ENTIV</name>
<organism evidence="1 2">
    <name type="scientific">Entamoeba invadens IP1</name>
    <dbReference type="NCBI Taxonomy" id="370355"/>
    <lineage>
        <taxon>Eukaryota</taxon>
        <taxon>Amoebozoa</taxon>
        <taxon>Evosea</taxon>
        <taxon>Archamoebae</taxon>
        <taxon>Mastigamoebida</taxon>
        <taxon>Entamoebidae</taxon>
        <taxon>Entamoeba</taxon>
    </lineage>
</organism>
<dbReference type="InterPro" id="IPR053215">
    <property type="entry name" value="TKL_Ser/Thr_kinase"/>
</dbReference>
<dbReference type="PANTHER" id="PTHR45756:SF1">
    <property type="entry name" value="PROTEIN KINASE DOMAIN CONTAINING PROTEIN"/>
    <property type="match status" value="1"/>
</dbReference>
<dbReference type="RefSeq" id="XP_004253951.1">
    <property type="nucleotide sequence ID" value="XM_004253903.1"/>
</dbReference>
<reference evidence="1 2" key="1">
    <citation type="submission" date="2012-10" db="EMBL/GenBank/DDBJ databases">
        <authorList>
            <person name="Zafar N."/>
            <person name="Inman J."/>
            <person name="Hall N."/>
            <person name="Lorenzi H."/>
            <person name="Caler E."/>
        </authorList>
    </citation>
    <scope>NUCLEOTIDE SEQUENCE [LARGE SCALE GENOMIC DNA]</scope>
    <source>
        <strain evidence="1 2">IP1</strain>
    </source>
</reference>
<dbReference type="PANTHER" id="PTHR45756">
    <property type="entry name" value="PALMITOYLTRANSFERASE"/>
    <property type="match status" value="1"/>
</dbReference>
<dbReference type="VEuPathDB" id="AmoebaDB:EIN_093170"/>
<dbReference type="AlphaFoldDB" id="A0A0A1TZV3"/>
<dbReference type="GeneID" id="14886297"/>
<feature type="non-terminal residue" evidence="1">
    <location>
        <position position="679"/>
    </location>
</feature>
<protein>
    <recommendedName>
        <fullName evidence="3">Protein kinase domain containing protein</fullName>
    </recommendedName>
</protein>
<dbReference type="InterPro" id="IPR009030">
    <property type="entry name" value="Growth_fac_rcpt_cys_sf"/>
</dbReference>
<dbReference type="Proteomes" id="UP000014680">
    <property type="component" value="Unassembled WGS sequence"/>
</dbReference>
<accession>A0A0A1TZV3</accession>
<sequence length="679" mass="77598">STIRNGLSFCGKRVFLSNSTIEMCNCNYTINGWDPFGTELINKGDCFETSKQPTLNLRLFTQFYELINQQQSWNKIYTMGNNIRFLGNTKMSTNELIINSQVISEISIEISSSLKLFENGNLRITKRSTLIFGDNLVINTNEILTPQIIDTNGYIQIEKGCSIKNQRAHVTVTTKYGQKINLISFQEIQNSSSCYFFDDLIGGKLLYIVENQPNKIVHTSCVYLGGDFGDYKNYKEKILHCPISSENTTIYIENNNIEQNCNFIGSFVQNTTILDFTKKISYVTKFKDEKTNILFVNDLSHNGENVTFSNTNVKWVLGKIYGFEKTTSDFPKSINKNIYLTLTYNENYLCRLIQIEQNNEKCFLCKNYTYLFNNKCYPISPNCTSVYTDKTNGICQQCETHNEAFKYECVQCPDHCLRCFMLHCILCENDYYEDENGLCKNVKLLNSKVVSYQIGRIFKCVSETFINFNMCLNCGDNCVSCKNESHCFICNSKSTLESGICRFKNTTLLTNNDNIINCADGSYLLFNECIPCSLKYGKMCSKCDVTNCFNCSGNGVINNDNICIPQNESNCIVSKNSHCQGCTNTSSYIKENGLCFENAPCIISNKNHSCVVCKNDSFYQQNKCISQTISNNYCMIYTQERDRCSRCQVGYFILDNKCINCPEYCSDCINYSTCLFCDK</sequence>
<evidence type="ECO:0000313" key="2">
    <source>
        <dbReference type="Proteomes" id="UP000014680"/>
    </source>
</evidence>